<evidence type="ECO:0000313" key="2">
    <source>
        <dbReference type="Proteomes" id="UP000272428"/>
    </source>
</evidence>
<dbReference type="Proteomes" id="UP000272428">
    <property type="component" value="Unassembled WGS sequence"/>
</dbReference>
<evidence type="ECO:0000313" key="1">
    <source>
        <dbReference type="EMBL" id="RKT02136.1"/>
    </source>
</evidence>
<sequence>MKTINSTLLILGSLFNFGLLSSQVGVNTNTPKTTLEIMTEDKDNPLNNEGGIIPRVTSLNTANAKEHGLLVFLDFEDPLTEAIERGFYWWNNTSSTWIPFFSMNKMTKDKTITYVSCKSTFDEGPLTSVSTNVRTLGFDGSTLIANDTGNFEVNASGELVVKKAGTYHVQAVLSLHSVNNGVNAARDAYEGIILVNGAEPVPSLRTAYGFPSGSTVFDSNTAISGFVTLNVNDRLRFSINRYYRDPSFTDPSTITPNGTLSNLTLRYIRNF</sequence>
<proteinExistence type="predicted"/>
<name>A0A495SPY9_9FLAO</name>
<dbReference type="EMBL" id="RBXB01000001">
    <property type="protein sequence ID" value="RKT02136.1"/>
    <property type="molecule type" value="Genomic_DNA"/>
</dbReference>
<accession>A0A495SPY9</accession>
<dbReference type="AlphaFoldDB" id="A0A495SPY9"/>
<keyword evidence="2" id="KW-1185">Reference proteome</keyword>
<dbReference type="RefSeq" id="WP_147462041.1">
    <property type="nucleotide sequence ID" value="NZ_RBXB01000001.1"/>
</dbReference>
<organism evidence="1 2">
    <name type="scientific">Chryseobacterium defluvii</name>
    <dbReference type="NCBI Taxonomy" id="160396"/>
    <lineage>
        <taxon>Bacteria</taxon>
        <taxon>Pseudomonadati</taxon>
        <taxon>Bacteroidota</taxon>
        <taxon>Flavobacteriia</taxon>
        <taxon>Flavobacteriales</taxon>
        <taxon>Weeksellaceae</taxon>
        <taxon>Chryseobacterium group</taxon>
        <taxon>Chryseobacterium</taxon>
    </lineage>
</organism>
<comment type="caution">
    <text evidence="1">The sequence shown here is derived from an EMBL/GenBank/DDBJ whole genome shotgun (WGS) entry which is preliminary data.</text>
</comment>
<dbReference type="OrthoDB" id="1488700at2"/>
<gene>
    <name evidence="1" type="ORF">BCF58_1371</name>
</gene>
<protein>
    <submittedName>
        <fullName evidence="1">Uncharacterized protein</fullName>
    </submittedName>
</protein>
<reference evidence="1 2" key="1">
    <citation type="submission" date="2018-10" db="EMBL/GenBank/DDBJ databases">
        <title>Genomic Encyclopedia of Archaeal and Bacterial Type Strains, Phase II (KMG-II): from individual species to whole genera.</title>
        <authorList>
            <person name="Goeker M."/>
        </authorList>
    </citation>
    <scope>NUCLEOTIDE SEQUENCE [LARGE SCALE GENOMIC DNA]</scope>
    <source>
        <strain evidence="1 2">DSM 14219</strain>
    </source>
</reference>